<dbReference type="InterPro" id="IPR000160">
    <property type="entry name" value="GGDEF_dom"/>
</dbReference>
<gene>
    <name evidence="3" type="ORF">G4D64_04265</name>
    <name evidence="2" type="ORF">H1Z61_04300</name>
</gene>
<dbReference type="EMBL" id="JAAIWN010000006">
    <property type="protein sequence ID" value="NEY80751.1"/>
    <property type="molecule type" value="Genomic_DNA"/>
</dbReference>
<protein>
    <submittedName>
        <fullName evidence="3">Diguanylate cyclase</fullName>
    </submittedName>
</protein>
<proteinExistence type="predicted"/>
<dbReference type="NCBIfam" id="TIGR00254">
    <property type="entry name" value="GGDEF"/>
    <property type="match status" value="1"/>
</dbReference>
<dbReference type="EMBL" id="JACEIO010000006">
    <property type="protein sequence ID" value="MBA4536383.1"/>
    <property type="molecule type" value="Genomic_DNA"/>
</dbReference>
<dbReference type="InterPro" id="IPR029787">
    <property type="entry name" value="Nucleotide_cyclase"/>
</dbReference>
<dbReference type="AlphaFoldDB" id="A0A6B3VYR3"/>
<dbReference type="PROSITE" id="PS50887">
    <property type="entry name" value="GGDEF"/>
    <property type="match status" value="1"/>
</dbReference>
<dbReference type="Gene3D" id="3.30.70.270">
    <property type="match status" value="1"/>
</dbReference>
<dbReference type="SUPFAM" id="SSF55073">
    <property type="entry name" value="Nucleotide cyclase"/>
    <property type="match status" value="1"/>
</dbReference>
<evidence type="ECO:0000313" key="2">
    <source>
        <dbReference type="EMBL" id="MBA4536383.1"/>
    </source>
</evidence>
<accession>A0A6B3VYR3</accession>
<reference evidence="3 4" key="1">
    <citation type="submission" date="2020-02" db="EMBL/GenBank/DDBJ databases">
        <title>Bacillus aquiflavi sp. nov., isolated from yellow water of strong flavor Chinese baijiu in Yibin region of China.</title>
        <authorList>
            <person name="Xie J."/>
        </authorList>
    </citation>
    <scope>NUCLEOTIDE SEQUENCE [LARGE SCALE GENOMIC DNA]</scope>
    <source>
        <strain evidence="3 4">3H-10</strain>
    </source>
</reference>
<dbReference type="RefSeq" id="WP_163240456.1">
    <property type="nucleotide sequence ID" value="NZ_CP082780.1"/>
</dbReference>
<dbReference type="Pfam" id="PF00990">
    <property type="entry name" value="GGDEF"/>
    <property type="match status" value="1"/>
</dbReference>
<evidence type="ECO:0000313" key="5">
    <source>
        <dbReference type="Proteomes" id="UP000570010"/>
    </source>
</evidence>
<name>A0A6B3VYR3_9BACI</name>
<evidence type="ECO:0000313" key="4">
    <source>
        <dbReference type="Proteomes" id="UP000472971"/>
    </source>
</evidence>
<comment type="caution">
    <text evidence="3">The sequence shown here is derived from an EMBL/GenBank/DDBJ whole genome shotgun (WGS) entry which is preliminary data.</text>
</comment>
<sequence>MNLNIMTEKELLIKLKQYGENQSNLTCVILDIDNSHKNFGKEIKSNIIDYLLVEICQSFNNAYTCRFGRDAFLVLIPDNKISLFEIPIIKENLQKKLQQNMKSEITFCIGIANYPENVKNISELTAIASEALFDAKQKGINKIEIPSGEPMKLKSLYFRKGQLKKLSYLSETIKESESYIIRKALDEYFDKHFND</sequence>
<feature type="domain" description="GGDEF" evidence="1">
    <location>
        <begin position="23"/>
        <end position="148"/>
    </location>
</feature>
<evidence type="ECO:0000313" key="3">
    <source>
        <dbReference type="EMBL" id="NEY80751.1"/>
    </source>
</evidence>
<dbReference type="InterPro" id="IPR043128">
    <property type="entry name" value="Rev_trsase/Diguanyl_cyclase"/>
</dbReference>
<organism evidence="3 4">
    <name type="scientific">Bacillus aquiflavi</name>
    <dbReference type="NCBI Taxonomy" id="2672567"/>
    <lineage>
        <taxon>Bacteria</taxon>
        <taxon>Bacillati</taxon>
        <taxon>Bacillota</taxon>
        <taxon>Bacilli</taxon>
        <taxon>Bacillales</taxon>
        <taxon>Bacillaceae</taxon>
        <taxon>Bacillus</taxon>
    </lineage>
</organism>
<dbReference type="Proteomes" id="UP000570010">
    <property type="component" value="Unassembled WGS sequence"/>
</dbReference>
<evidence type="ECO:0000259" key="1">
    <source>
        <dbReference type="PROSITE" id="PS50887"/>
    </source>
</evidence>
<reference evidence="2 5" key="2">
    <citation type="submission" date="2020-07" db="EMBL/GenBank/DDBJ databases">
        <authorList>
            <person name="Feng H."/>
        </authorList>
    </citation>
    <scope>NUCLEOTIDE SEQUENCE [LARGE SCALE GENOMIC DNA]</scope>
    <source>
        <strain evidence="2">S-12</strain>
        <strain evidence="5">s-12</strain>
    </source>
</reference>
<dbReference type="Proteomes" id="UP000472971">
    <property type="component" value="Unassembled WGS sequence"/>
</dbReference>
<keyword evidence="4" id="KW-1185">Reference proteome</keyword>